<dbReference type="InterPro" id="IPR038410">
    <property type="entry name" value="GxGYxYP_C_sf"/>
</dbReference>
<dbReference type="Pfam" id="PF14323">
    <property type="entry name" value="GxGYxYP_C"/>
    <property type="match status" value="1"/>
</dbReference>
<proteinExistence type="predicted"/>
<reference evidence="3 4" key="1">
    <citation type="submission" date="2019-02" db="EMBL/GenBank/DDBJ databases">
        <title>Genome sequencing of Clostridium botulinum clinical isolates.</title>
        <authorList>
            <person name="Brunt J."/>
            <person name="Van Vliet A.H.M."/>
            <person name="Stringer S.C."/>
            <person name="Grant K.A."/>
            <person name="Carter A.C."/>
            <person name="Peck M.W."/>
        </authorList>
    </citation>
    <scope>NUCLEOTIDE SEQUENCE [LARGE SCALE GENOMIC DNA]</scope>
    <source>
        <strain evidence="3 4">R1125/03</strain>
    </source>
</reference>
<evidence type="ECO:0000259" key="2">
    <source>
        <dbReference type="PROSITE" id="PS50056"/>
    </source>
</evidence>
<dbReference type="PANTHER" id="PTHR37321:SF1">
    <property type="entry name" value="EXPORTED PROTEIN"/>
    <property type="match status" value="1"/>
</dbReference>
<sequence length="819" mass="93966">MKKQVKLNISVLLILVSIFSFFTMTNKAFSATDDNSVNLVLDSQNKNEIPKKFRKSSDLSNVKKDKNVNLTGLDKLNISGSKQFSEQNLPIVISNIKTSLPITVVDLRQESHGFINGMPVSWANKKNNANVGLTKAEVLQDENNRLNSIKLNSPISFYNHPDKTITPTKVENEEKLVNHNSLSYVRVPVTDTKLPTDDMVDYFVDVVKSNPKDTWYHFHCKQGIGRTTTFMIMYDMMRNGKEVSADDIIKRQLLLADFDEKHMKSFYNNERHDFLQNFHKYVKESGYNFNIKWSDWKKTLNTRSNSSFTIASSNKNYSNYVKNPKIPTHLYVISQNKMTSSERTMIATLQGLVNPQCSHQIYTLNSSQPDYQIWLEDLKNNYGLSYNVVSSPWDLLNIYKDYVKGYIIYSNKSSKDPSINNACSLASLKNSIAIDESIENKVRAYGITTINGDCRNTDKNWAYNNLWDSGLNHSIVIQLSPAKETALRDYAIMTKSLIFYEDSVKDTSFRDKVFSSMNPNSICFGWGPDEFTNVSTTSKYGVSMVAADWSYNLTVLSAFPSTPISQKSSSNTPSKKDAHYVTFIMSDGDNQQWNLGTNYGSPKWYGSPYRGKFNLGWSISPSLYYLAPTVCDLYYKSASYGPNNDYFVVPPSGNGYMYPSKFDKNALNKYTNDLNSYMKNVDEKYVTIIDDSSFNNNKLWDKFTDKSNIQGLFYLDYHRHDNYHGKINWSNNKPIASCRDLLWNNIESENELVKNINERVSSSETNIHDPNSYTFVYVHVWSKNLNNVKRVVDELKKNPRVEIVTPEIFMELINKNVKH</sequence>
<dbReference type="Gene3D" id="3.20.20.490">
    <property type="entry name" value="GxGYxYP glycoside hydrolase, C-terminal domain"/>
    <property type="match status" value="1"/>
</dbReference>
<dbReference type="InterPro" id="IPR000387">
    <property type="entry name" value="Tyr_Pase_dom"/>
</dbReference>
<dbReference type="Pfam" id="PF16216">
    <property type="entry name" value="GxGYxYP_N"/>
    <property type="match status" value="1"/>
</dbReference>
<name>A0A6M0SYD9_CLOBO</name>
<gene>
    <name evidence="3" type="ORF">EXM42_07620</name>
</gene>
<dbReference type="InterPro" id="IPR048309">
    <property type="entry name" value="GxGYxYP_N_3rd"/>
</dbReference>
<feature type="signal peptide" evidence="1">
    <location>
        <begin position="1"/>
        <end position="22"/>
    </location>
</feature>
<comment type="caution">
    <text evidence="3">The sequence shown here is derived from an EMBL/GenBank/DDBJ whole genome shotgun (WGS) entry which is preliminary data.</text>
</comment>
<dbReference type="Gene3D" id="3.90.190.10">
    <property type="entry name" value="Protein tyrosine phosphatase superfamily"/>
    <property type="match status" value="1"/>
</dbReference>
<dbReference type="AlphaFoldDB" id="A0A6M0SYD9"/>
<dbReference type="PANTHER" id="PTHR37321">
    <property type="entry name" value="EXPORTED PROTEIN-RELATED"/>
    <property type="match status" value="1"/>
</dbReference>
<accession>A0A6M0SYD9</accession>
<dbReference type="InterPro" id="IPR048310">
    <property type="entry name" value="GxGYxYP_N_2nd"/>
</dbReference>
<dbReference type="Pfam" id="PF20957">
    <property type="entry name" value="GxGYxYP_N_2nd"/>
    <property type="match status" value="1"/>
</dbReference>
<keyword evidence="1" id="KW-0732">Signal</keyword>
<dbReference type="PROSITE" id="PS00383">
    <property type="entry name" value="TYR_PHOSPHATASE_1"/>
    <property type="match status" value="1"/>
</dbReference>
<dbReference type="Proteomes" id="UP000473089">
    <property type="component" value="Unassembled WGS sequence"/>
</dbReference>
<dbReference type="EMBL" id="SGJP01000013">
    <property type="protein sequence ID" value="NFA60264.1"/>
    <property type="molecule type" value="Genomic_DNA"/>
</dbReference>
<feature type="domain" description="Tyrosine specific protein phosphatases" evidence="2">
    <location>
        <begin position="201"/>
        <end position="282"/>
    </location>
</feature>
<dbReference type="PROSITE" id="PS50056">
    <property type="entry name" value="TYR_PHOSPHATASE_2"/>
    <property type="match status" value="1"/>
</dbReference>
<dbReference type="InterPro" id="IPR029021">
    <property type="entry name" value="Prot-tyrosine_phosphatase-like"/>
</dbReference>
<dbReference type="Pfam" id="PF20958">
    <property type="entry name" value="GxGYxYP_N_3rd"/>
    <property type="match status" value="1"/>
</dbReference>
<dbReference type="InterPro" id="IPR016130">
    <property type="entry name" value="Tyr_Pase_AS"/>
</dbReference>
<dbReference type="InterPro" id="IPR032626">
    <property type="entry name" value="GxGYxYP_N_1st"/>
</dbReference>
<dbReference type="InterPro" id="IPR025832">
    <property type="entry name" value="GxGYxYP_C"/>
</dbReference>
<feature type="chain" id="PRO_5038336786" description="Tyrosine specific protein phosphatases domain-containing protein" evidence="1">
    <location>
        <begin position="23"/>
        <end position="819"/>
    </location>
</feature>
<evidence type="ECO:0000313" key="4">
    <source>
        <dbReference type="Proteomes" id="UP000473089"/>
    </source>
</evidence>
<organism evidence="3 4">
    <name type="scientific">Clostridium botulinum</name>
    <dbReference type="NCBI Taxonomy" id="1491"/>
    <lineage>
        <taxon>Bacteria</taxon>
        <taxon>Bacillati</taxon>
        <taxon>Bacillota</taxon>
        <taxon>Clostridia</taxon>
        <taxon>Eubacteriales</taxon>
        <taxon>Clostridiaceae</taxon>
        <taxon>Clostridium</taxon>
    </lineage>
</organism>
<protein>
    <recommendedName>
        <fullName evidence="2">Tyrosine specific protein phosphatases domain-containing protein</fullName>
    </recommendedName>
</protein>
<evidence type="ECO:0000313" key="3">
    <source>
        <dbReference type="EMBL" id="NFA60264.1"/>
    </source>
</evidence>
<dbReference type="Pfam" id="PF14566">
    <property type="entry name" value="PTPlike_phytase"/>
    <property type="match status" value="1"/>
</dbReference>
<dbReference type="SUPFAM" id="SSF52799">
    <property type="entry name" value="(Phosphotyrosine protein) phosphatases II"/>
    <property type="match status" value="1"/>
</dbReference>
<dbReference type="SMART" id="SM01301">
    <property type="entry name" value="PTPlike_phytase"/>
    <property type="match status" value="1"/>
</dbReference>
<evidence type="ECO:0000256" key="1">
    <source>
        <dbReference type="SAM" id="SignalP"/>
    </source>
</evidence>